<dbReference type="Pfam" id="PF08238">
    <property type="entry name" value="Sel1"/>
    <property type="match status" value="6"/>
</dbReference>
<feature type="compositionally biased region" description="Low complexity" evidence="5">
    <location>
        <begin position="700"/>
        <end position="728"/>
    </location>
</feature>
<organism evidence="7">
    <name type="scientific">Dissoconium aciculare CBS 342.82</name>
    <dbReference type="NCBI Taxonomy" id="1314786"/>
    <lineage>
        <taxon>Eukaryota</taxon>
        <taxon>Fungi</taxon>
        <taxon>Dikarya</taxon>
        <taxon>Ascomycota</taxon>
        <taxon>Pezizomycotina</taxon>
        <taxon>Dothideomycetes</taxon>
        <taxon>Dothideomycetidae</taxon>
        <taxon>Mycosphaerellales</taxon>
        <taxon>Dissoconiaceae</taxon>
        <taxon>Dissoconium</taxon>
    </lineage>
</organism>
<dbReference type="GeneID" id="54365185"/>
<dbReference type="OrthoDB" id="4095816at2759"/>
<dbReference type="PANTHER" id="PTHR46430:SF2">
    <property type="entry name" value="CHITIN SYNTHASE REGULATORY FACTOR 4"/>
    <property type="match status" value="1"/>
</dbReference>
<evidence type="ECO:0008006" key="8">
    <source>
        <dbReference type="Google" id="ProtNLM"/>
    </source>
</evidence>
<feature type="compositionally biased region" description="Polar residues" evidence="5">
    <location>
        <begin position="509"/>
        <end position="522"/>
    </location>
</feature>
<sequence>MANYDNPMRSTYVPGMDDYYAPVLSPEVVSPEPQRFNPEMSSQIASGLQKMDLNGSNNHHARDSTMSHTSARSVNSNGNNSKVPTALPELPHLSHFPKLVNPPPNVPPSDDDLEATLENARTLVLNSNDPEMQLAWAQDALAYCGICADEVERVAAADVHRTRSSTPRIEHQLKTDAVNVVSFLADQHHPKAEFLRGMWLEWGRFGQREDKKEAFRCYSRAADKGYVRAEYRIGMLYESYNDPVKALKHYHRGADAGDAASCYRLGMMTLRGQLGQAQDFRRGIELIKKSAEGADENAAQGAYVYGMMLARQLPQVDIPEGHLQYDERLAKDNIAKAAFMRFAKAQVKMGSLYELGALGCEFNPALSIHYNALASKQGEAEADMALSKWFLVGSEGLFPKNEELAYHYAQRAAAAGSPTAEFGLGYFSEIGMYVPINLDKAMEWYQKAAQHGNEDAKSRIQALSNKQVLSKKDHENVAVSRIKSQRGSMIAARPERLQQHPAMPPPRGSSMTPYPPDNNQTPMGPPSTRPGSVAPYPINDAPPTSAYSSPRISGNAQSPPPAPSAYGNGRPDMRPSSAFQLSPDLRAQQLNQPLPPLNSNRPYSNPSGPGYGRGGNAPQAPYQQGSYDPRTRPQGNGRIVSSPANFGQNYNNGAPLPPIPDQGGYPNNSYNNHPGGRVDVGYNAPYDDRRPSPNTPSGRPPNQHHSSSASSQHYPPQQQQQSHRPQQPIYTGGSPHIGPGPTSPNNPSQRPSDHRRPVIAPAPPSKDSGVGGMPPPAAAAAAKPAPKPPAGPKTFDDMGVPVVQQKEDCWAIHVTMAFSQALGTPMPHGPTIIGPHCGIWDTSTAASELNSRHQRSHIKYRSNGQVKELVSAQPVEEGAQERVCLHLYTYHHFIGRIHLKGDRGRVGLMVGNMESPLRIKKPKTSRYPSLKGTDPKFRRNHRHALHGTAKALKEVKEGLRDAA</sequence>
<evidence type="ECO:0000256" key="5">
    <source>
        <dbReference type="SAM" id="MobiDB-lite"/>
    </source>
</evidence>
<dbReference type="GO" id="GO:0005840">
    <property type="term" value="C:ribosome"/>
    <property type="evidence" value="ECO:0007669"/>
    <property type="project" value="UniProtKB-KW"/>
</dbReference>
<dbReference type="SMART" id="SM00671">
    <property type="entry name" value="SEL1"/>
    <property type="match status" value="6"/>
</dbReference>
<dbReference type="RefSeq" id="XP_033461853.1">
    <property type="nucleotide sequence ID" value="XM_033607385.1"/>
</dbReference>
<comment type="similarity">
    <text evidence="1">Belongs to the eukaryotic ribosomal protein eL29 family.</text>
</comment>
<feature type="region of interest" description="Disordered" evidence="5">
    <location>
        <begin position="54"/>
        <end position="81"/>
    </location>
</feature>
<evidence type="ECO:0000313" key="6">
    <source>
        <dbReference type="Proteomes" id="UP000504637"/>
    </source>
</evidence>
<proteinExistence type="inferred from homology"/>
<feature type="compositionally biased region" description="Polar residues" evidence="5">
    <location>
        <begin position="66"/>
        <end position="81"/>
    </location>
</feature>
<dbReference type="InterPro" id="IPR006597">
    <property type="entry name" value="Sel1-like"/>
</dbReference>
<evidence type="ECO:0000256" key="3">
    <source>
        <dbReference type="ARBA" id="ARBA00022980"/>
    </source>
</evidence>
<reference evidence="7" key="3">
    <citation type="submission" date="2025-08" db="UniProtKB">
        <authorList>
            <consortium name="RefSeq"/>
        </authorList>
    </citation>
    <scope>IDENTIFICATION</scope>
    <source>
        <strain evidence="7">CBS 342.82</strain>
    </source>
</reference>
<dbReference type="GO" id="GO:0003735">
    <property type="term" value="F:structural constituent of ribosome"/>
    <property type="evidence" value="ECO:0007669"/>
    <property type="project" value="InterPro"/>
</dbReference>
<keyword evidence="4" id="KW-0687">Ribonucleoprotein</keyword>
<evidence type="ECO:0000256" key="4">
    <source>
        <dbReference type="ARBA" id="ARBA00023274"/>
    </source>
</evidence>
<dbReference type="Gene3D" id="6.10.140.1730">
    <property type="match status" value="1"/>
</dbReference>
<evidence type="ECO:0000256" key="1">
    <source>
        <dbReference type="ARBA" id="ARBA00010247"/>
    </source>
</evidence>
<dbReference type="AlphaFoldDB" id="A0A6J3MD99"/>
<dbReference type="PANTHER" id="PTHR46430">
    <property type="entry name" value="PROTEIN SKT5-RELATED"/>
    <property type="match status" value="1"/>
</dbReference>
<name>A0A6J3MD99_9PEZI</name>
<dbReference type="InterPro" id="IPR002673">
    <property type="entry name" value="Ribosomal_eL29"/>
</dbReference>
<dbReference type="InterPro" id="IPR051726">
    <property type="entry name" value="Chitin_Synth_Reg"/>
</dbReference>
<dbReference type="InterPro" id="IPR011990">
    <property type="entry name" value="TPR-like_helical_dom_sf"/>
</dbReference>
<keyword evidence="3" id="KW-0689">Ribosomal protein</keyword>
<feature type="compositionally biased region" description="Polar residues" evidence="5">
    <location>
        <begin position="545"/>
        <end position="557"/>
    </location>
</feature>
<dbReference type="Pfam" id="PF01779">
    <property type="entry name" value="Ribosomal_L29e"/>
    <property type="match status" value="1"/>
</dbReference>
<feature type="compositionally biased region" description="Polar residues" evidence="5">
    <location>
        <begin position="588"/>
        <end position="607"/>
    </location>
</feature>
<feature type="compositionally biased region" description="Polar residues" evidence="5">
    <location>
        <begin position="642"/>
        <end position="652"/>
    </location>
</feature>
<gene>
    <name evidence="7" type="ORF">K489DRAFT_407564</name>
</gene>
<dbReference type="Gene3D" id="1.25.40.10">
    <property type="entry name" value="Tetratricopeptide repeat domain"/>
    <property type="match status" value="2"/>
</dbReference>
<dbReference type="SUPFAM" id="SSF81901">
    <property type="entry name" value="HCP-like"/>
    <property type="match status" value="1"/>
</dbReference>
<feature type="region of interest" description="Disordered" evidence="5">
    <location>
        <begin position="465"/>
        <end position="797"/>
    </location>
</feature>
<dbReference type="Proteomes" id="UP000504637">
    <property type="component" value="Unplaced"/>
</dbReference>
<reference evidence="7" key="1">
    <citation type="submission" date="2020-01" db="EMBL/GenBank/DDBJ databases">
        <authorList>
            <consortium name="DOE Joint Genome Institute"/>
            <person name="Haridas S."/>
            <person name="Albert R."/>
            <person name="Binder M."/>
            <person name="Bloem J."/>
            <person name="Labutti K."/>
            <person name="Salamov A."/>
            <person name="Andreopoulos B."/>
            <person name="Baker S.E."/>
            <person name="Barry K."/>
            <person name="Bills G."/>
            <person name="Bluhm B.H."/>
            <person name="Cannon C."/>
            <person name="Castanera R."/>
            <person name="Culley D.E."/>
            <person name="Daum C."/>
            <person name="Ezra D."/>
            <person name="Gonzalez J.B."/>
            <person name="Henrissat B."/>
            <person name="Kuo A."/>
            <person name="Liang C."/>
            <person name="Lipzen A."/>
            <person name="Lutzoni F."/>
            <person name="Magnuson J."/>
            <person name="Mondo S."/>
            <person name="Nolan M."/>
            <person name="Ohm R."/>
            <person name="Pangilinan J."/>
            <person name="Park H.-J."/>
            <person name="Ramirez L."/>
            <person name="Alfaro M."/>
            <person name="Sun H."/>
            <person name="Tritt A."/>
            <person name="Yoshinaga Y."/>
            <person name="Zwiers L.-H."/>
            <person name="Turgeon B.G."/>
            <person name="Goodwin S.B."/>
            <person name="Spatafora J.W."/>
            <person name="Crous P.W."/>
            <person name="Grigoriev I.V."/>
        </authorList>
    </citation>
    <scope>NUCLEOTIDE SEQUENCE</scope>
    <source>
        <strain evidence="7">CBS 342.82</strain>
    </source>
</reference>
<reference evidence="7" key="2">
    <citation type="submission" date="2020-04" db="EMBL/GenBank/DDBJ databases">
        <authorList>
            <consortium name="NCBI Genome Project"/>
        </authorList>
    </citation>
    <scope>NUCLEOTIDE SEQUENCE</scope>
    <source>
        <strain evidence="7">CBS 342.82</strain>
    </source>
</reference>
<keyword evidence="6" id="KW-1185">Reference proteome</keyword>
<evidence type="ECO:0000313" key="7">
    <source>
        <dbReference type="RefSeq" id="XP_033461853.1"/>
    </source>
</evidence>
<dbReference type="GO" id="GO:0006412">
    <property type="term" value="P:translation"/>
    <property type="evidence" value="ECO:0007669"/>
    <property type="project" value="InterPro"/>
</dbReference>
<accession>A0A6J3MD99</accession>
<dbReference type="GO" id="GO:1990904">
    <property type="term" value="C:ribonucleoprotein complex"/>
    <property type="evidence" value="ECO:0007669"/>
    <property type="project" value="UniProtKB-KW"/>
</dbReference>
<keyword evidence="2" id="KW-0677">Repeat</keyword>
<protein>
    <recommendedName>
        <fullName evidence="8">HCP-like protein</fullName>
    </recommendedName>
</protein>
<evidence type="ECO:0000256" key="2">
    <source>
        <dbReference type="ARBA" id="ARBA00022737"/>
    </source>
</evidence>